<gene>
    <name evidence="2" type="ORF">EVAR_62906_1</name>
</gene>
<comment type="caution">
    <text evidence="2">The sequence shown here is derived from an EMBL/GenBank/DDBJ whole genome shotgun (WGS) entry which is preliminary data.</text>
</comment>
<organism evidence="2 3">
    <name type="scientific">Eumeta variegata</name>
    <name type="common">Bagworm moth</name>
    <name type="synonym">Eumeta japonica</name>
    <dbReference type="NCBI Taxonomy" id="151549"/>
    <lineage>
        <taxon>Eukaryota</taxon>
        <taxon>Metazoa</taxon>
        <taxon>Ecdysozoa</taxon>
        <taxon>Arthropoda</taxon>
        <taxon>Hexapoda</taxon>
        <taxon>Insecta</taxon>
        <taxon>Pterygota</taxon>
        <taxon>Neoptera</taxon>
        <taxon>Endopterygota</taxon>
        <taxon>Lepidoptera</taxon>
        <taxon>Glossata</taxon>
        <taxon>Ditrysia</taxon>
        <taxon>Tineoidea</taxon>
        <taxon>Psychidae</taxon>
        <taxon>Oiketicinae</taxon>
        <taxon>Eumeta</taxon>
    </lineage>
</organism>
<dbReference type="AlphaFoldDB" id="A0A4C1Y848"/>
<feature type="compositionally biased region" description="Polar residues" evidence="1">
    <location>
        <begin position="119"/>
        <end position="129"/>
    </location>
</feature>
<evidence type="ECO:0000313" key="2">
    <source>
        <dbReference type="EMBL" id="GBP71660.1"/>
    </source>
</evidence>
<reference evidence="2 3" key="1">
    <citation type="journal article" date="2019" name="Commun. Biol.">
        <title>The bagworm genome reveals a unique fibroin gene that provides high tensile strength.</title>
        <authorList>
            <person name="Kono N."/>
            <person name="Nakamura H."/>
            <person name="Ohtoshi R."/>
            <person name="Tomita M."/>
            <person name="Numata K."/>
            <person name="Arakawa K."/>
        </authorList>
    </citation>
    <scope>NUCLEOTIDE SEQUENCE [LARGE SCALE GENOMIC DNA]</scope>
</reference>
<feature type="region of interest" description="Disordered" evidence="1">
    <location>
        <begin position="104"/>
        <end position="129"/>
    </location>
</feature>
<protein>
    <submittedName>
        <fullName evidence="2">Uncharacterized protein</fullName>
    </submittedName>
</protein>
<feature type="compositionally biased region" description="Basic and acidic residues" evidence="1">
    <location>
        <begin position="104"/>
        <end position="118"/>
    </location>
</feature>
<evidence type="ECO:0000256" key="1">
    <source>
        <dbReference type="SAM" id="MobiDB-lite"/>
    </source>
</evidence>
<dbReference type="Proteomes" id="UP000299102">
    <property type="component" value="Unassembled WGS sequence"/>
</dbReference>
<dbReference type="EMBL" id="BGZK01001116">
    <property type="protein sequence ID" value="GBP71660.1"/>
    <property type="molecule type" value="Genomic_DNA"/>
</dbReference>
<feature type="region of interest" description="Disordered" evidence="1">
    <location>
        <begin position="54"/>
        <end position="74"/>
    </location>
</feature>
<accession>A0A4C1Y848</accession>
<evidence type="ECO:0000313" key="3">
    <source>
        <dbReference type="Proteomes" id="UP000299102"/>
    </source>
</evidence>
<name>A0A4C1Y848_EUMVA</name>
<proteinExistence type="predicted"/>
<sequence>MYIVVGSSARDARGARGDCAKFTIRGESHEGPGITLPRNLPTRKSLRRDVRGRAKCPPLNSARRKAPHGSGQVRWRRGKVPTVALSVPGLNPVLSRCEAEPIKELVSPRDQSGRDQKDTSILSSASTNP</sequence>
<keyword evidence="3" id="KW-1185">Reference proteome</keyword>